<dbReference type="GO" id="GO:0030425">
    <property type="term" value="C:dendrite"/>
    <property type="evidence" value="ECO:0007669"/>
    <property type="project" value="TreeGrafter"/>
</dbReference>
<comment type="subcellular location">
    <subcellularLocation>
        <location evidence="1">Cell membrane</location>
        <topology evidence="1">Multi-pass membrane protein</topology>
    </subcellularLocation>
</comment>
<evidence type="ECO:0000256" key="6">
    <source>
        <dbReference type="ARBA" id="ARBA00023170"/>
    </source>
</evidence>
<dbReference type="GO" id="GO:0030424">
    <property type="term" value="C:axon"/>
    <property type="evidence" value="ECO:0007669"/>
    <property type="project" value="TreeGrafter"/>
</dbReference>
<dbReference type="VEuPathDB" id="VectorBase:ASTE015881"/>
<evidence type="ECO:0000256" key="2">
    <source>
        <dbReference type="ARBA" id="ARBA00022475"/>
    </source>
</evidence>
<evidence type="ECO:0000256" key="4">
    <source>
        <dbReference type="ARBA" id="ARBA00022989"/>
    </source>
</evidence>
<name>A0A182YHR9_ANOST</name>
<dbReference type="GO" id="GO:0007635">
    <property type="term" value="P:chemosensory behavior"/>
    <property type="evidence" value="ECO:0007669"/>
    <property type="project" value="TreeGrafter"/>
</dbReference>
<accession>A0A182YHR9</accession>
<dbReference type="InterPro" id="IPR013604">
    <property type="entry name" value="7TM_chemorcpt"/>
</dbReference>
<dbReference type="Proteomes" id="UP000076408">
    <property type="component" value="Unassembled WGS sequence"/>
</dbReference>
<organism evidence="8 9">
    <name type="scientific">Anopheles stephensi</name>
    <name type="common">Indo-Pakistan malaria mosquito</name>
    <dbReference type="NCBI Taxonomy" id="30069"/>
    <lineage>
        <taxon>Eukaryota</taxon>
        <taxon>Metazoa</taxon>
        <taxon>Ecdysozoa</taxon>
        <taxon>Arthropoda</taxon>
        <taxon>Hexapoda</taxon>
        <taxon>Insecta</taxon>
        <taxon>Pterygota</taxon>
        <taxon>Neoptera</taxon>
        <taxon>Endopterygota</taxon>
        <taxon>Diptera</taxon>
        <taxon>Nematocera</taxon>
        <taxon>Culicoidea</taxon>
        <taxon>Culicidae</taxon>
        <taxon>Anophelinae</taxon>
        <taxon>Anopheles</taxon>
    </lineage>
</organism>
<sequence>MAPTGVLTAMEKCCVWSLMVCGLLPFRLDTAENRFVLSAPHYWGNVAGTVVYAVTSPFTYWIPISGIVHPSTPLNYYMMVIQFLFMYIVVIMSRLKAVANRGKLCQLLNALLALREQTMQGAPGVSFAPTLARKLLAKLLVFDLGMLILCASFFRTFLDLNLSLFYSFLGFLNLLQVSSMNVAINFLLFVLYNAVNIHMLLNARCKDVACGPSAPKETVRLYLMHTETTLIVQSIVEVVSMPILLLCIWFFFIIVFSVFYTYTSVVQDLQSGSVNVFRNVINPVSFFISEVAQVYFLVSASAMFTACARKIISYVSLYTGRISDGPADQAIELLTIEHLSRDYTIRIKGLFAVDNTMLFSVSIRALARRFTARIKDLLICAVSLVVFAALAPIVCVVLYTMNFDADNQITNVLSAFQFAFIYLFILVVQAMFVARKETLHTILNEMFDLKHVLETVLSRSMLDFRLYLAILLKIVFLDISMQLLSLYTFEETTIERVNAALTVSSLLFYGMMYFITIIENFILLGLLICGVMQVMINKIVKQEARRQEVWSKQQIGLTTVQPPSLGLVQKYMLHCRNEAIAKKFMDSLNFPTMMLIGWYFFMIVYSVYYMYVFVFEASQRGMRMDEVKACTNSAIFFLYQCIQLYLLVLVPSVYTDEAEKMMRLLNVVSANQHQHRLAQDRLLEVLMVDCMQRNYSISNYGMYAMNRALLFGFSKSRKHLVFCIVMTFVLALGTPGMMVAMYVYGYIANFFLESILIATQLCFIYVFMIVVNVVMLINADRLCSTLNVLFELRHTAHQRWNCSRLQMEYARLLFVKIAIIDVALLVFSWMMYYVSQDNGPTAAQIAVGVCFLLLRYIFTALVNLYLVGLMIGILIQGSINAKLASFAEQHQQQLDEAIASAFLHHLYMLHCKIVDLEKQFMTTMNLPILMLNCWYFFAIVYSVSMEASYYRVATRVTTVCEGCSQVYYMYTATMLEIRHQRFGIEDITKYFNSVTFFLYLCVQLYCIISIPAMYTERSKKMCSLLNQINQQYQRPRMEQLLELVTLDCMHREYGIRNYEMYELDRALLFGIIATVTSYVIILVQFHMQEYG</sequence>
<keyword evidence="2" id="KW-1003">Cell membrane</keyword>
<dbReference type="VEuPathDB" id="VectorBase:ASTEI20_041386"/>
<dbReference type="OMA" id="GIMICDL"/>
<keyword evidence="9" id="KW-1185">Reference proteome</keyword>
<dbReference type="EnsemblMetazoa" id="ASTEI08005-RA">
    <property type="protein sequence ID" value="ASTEI08005-PA"/>
    <property type="gene ID" value="ASTEI08005"/>
</dbReference>
<dbReference type="AlphaFoldDB" id="A0A182YHR9"/>
<reference evidence="8" key="2">
    <citation type="submission" date="2020-05" db="UniProtKB">
        <authorList>
            <consortium name="EnsemblMetazoa"/>
        </authorList>
    </citation>
    <scope>IDENTIFICATION</scope>
    <source>
        <strain evidence="8">Indian</strain>
    </source>
</reference>
<keyword evidence="6" id="KW-0675">Receptor</keyword>
<dbReference type="Pfam" id="PF08395">
    <property type="entry name" value="7tm_7"/>
    <property type="match status" value="2"/>
</dbReference>
<dbReference type="GO" id="GO:0007165">
    <property type="term" value="P:signal transduction"/>
    <property type="evidence" value="ECO:0007669"/>
    <property type="project" value="UniProtKB-KW"/>
</dbReference>
<keyword evidence="3" id="KW-0812">Transmembrane</keyword>
<dbReference type="VEuPathDB" id="VectorBase:ASTE015879"/>
<dbReference type="PANTHER" id="PTHR21143">
    <property type="entry name" value="INVERTEBRATE GUSTATORY RECEPTOR"/>
    <property type="match status" value="1"/>
</dbReference>
<evidence type="ECO:0000256" key="7">
    <source>
        <dbReference type="ARBA" id="ARBA00023224"/>
    </source>
</evidence>
<dbReference type="VEuPathDB" id="VectorBase:ASTEI20_043229"/>
<evidence type="ECO:0000313" key="9">
    <source>
        <dbReference type="Proteomes" id="UP000076408"/>
    </source>
</evidence>
<keyword evidence="4" id="KW-1133">Transmembrane helix</keyword>
<dbReference type="STRING" id="30069.A0A182YHR9"/>
<dbReference type="GO" id="GO:0050909">
    <property type="term" value="P:sensory perception of taste"/>
    <property type="evidence" value="ECO:0007669"/>
    <property type="project" value="InterPro"/>
</dbReference>
<dbReference type="GO" id="GO:0043025">
    <property type="term" value="C:neuronal cell body"/>
    <property type="evidence" value="ECO:0007669"/>
    <property type="project" value="TreeGrafter"/>
</dbReference>
<evidence type="ECO:0000313" key="8">
    <source>
        <dbReference type="EnsemblMetazoa" id="ASTEI08005-PA"/>
    </source>
</evidence>
<protein>
    <submittedName>
        <fullName evidence="8">Uncharacterized protein</fullName>
    </submittedName>
</protein>
<keyword evidence="5" id="KW-0472">Membrane</keyword>
<reference evidence="9" key="1">
    <citation type="journal article" date="2014" name="Genome Biol.">
        <title>Genome analysis of a major urban malaria vector mosquito, Anopheles stephensi.</title>
        <authorList>
            <person name="Jiang X."/>
            <person name="Peery A."/>
            <person name="Hall A.B."/>
            <person name="Sharma A."/>
            <person name="Chen X.G."/>
            <person name="Waterhouse R.M."/>
            <person name="Komissarov A."/>
            <person name="Riehle M.M."/>
            <person name="Shouche Y."/>
            <person name="Sharakhova M.V."/>
            <person name="Lawson D."/>
            <person name="Pakpour N."/>
            <person name="Arensburger P."/>
            <person name="Davidson V.L."/>
            <person name="Eiglmeier K."/>
            <person name="Emrich S."/>
            <person name="George P."/>
            <person name="Kennedy R.C."/>
            <person name="Mane S.P."/>
            <person name="Maslen G."/>
            <person name="Oringanje C."/>
            <person name="Qi Y."/>
            <person name="Settlage R."/>
            <person name="Tojo M."/>
            <person name="Tubio J.M."/>
            <person name="Unger M.F."/>
            <person name="Wang B."/>
            <person name="Vernick K.D."/>
            <person name="Ribeiro J.M."/>
            <person name="James A.A."/>
            <person name="Michel K."/>
            <person name="Riehle M.A."/>
            <person name="Luckhart S."/>
            <person name="Sharakhov I.V."/>
            <person name="Tu Z."/>
        </authorList>
    </citation>
    <scope>NUCLEOTIDE SEQUENCE [LARGE SCALE GENOMIC DNA]</scope>
    <source>
        <strain evidence="9">Indian</strain>
    </source>
</reference>
<evidence type="ECO:0000256" key="1">
    <source>
        <dbReference type="ARBA" id="ARBA00004651"/>
    </source>
</evidence>
<proteinExistence type="predicted"/>
<evidence type="ECO:0000256" key="5">
    <source>
        <dbReference type="ARBA" id="ARBA00023136"/>
    </source>
</evidence>
<dbReference type="GO" id="GO:0008049">
    <property type="term" value="P:male courtship behavior"/>
    <property type="evidence" value="ECO:0007669"/>
    <property type="project" value="TreeGrafter"/>
</dbReference>
<dbReference type="VEuPathDB" id="VectorBase:ASTEI08005"/>
<evidence type="ECO:0000256" key="3">
    <source>
        <dbReference type="ARBA" id="ARBA00022692"/>
    </source>
</evidence>
<keyword evidence="7" id="KW-0807">Transducer</keyword>
<dbReference type="PANTHER" id="PTHR21143:SF134">
    <property type="entry name" value="GUSTATORY RECEPTOR"/>
    <property type="match status" value="1"/>
</dbReference>
<dbReference type="GO" id="GO:0005886">
    <property type="term" value="C:plasma membrane"/>
    <property type="evidence" value="ECO:0007669"/>
    <property type="project" value="UniProtKB-SubCell"/>
</dbReference>
<dbReference type="VEuPathDB" id="VectorBase:ASTE015880"/>